<evidence type="ECO:0000313" key="1">
    <source>
        <dbReference type="EMBL" id="KAI0042972.1"/>
    </source>
</evidence>
<dbReference type="Proteomes" id="UP000814033">
    <property type="component" value="Unassembled WGS sequence"/>
</dbReference>
<reference evidence="1" key="1">
    <citation type="submission" date="2021-02" db="EMBL/GenBank/DDBJ databases">
        <authorList>
            <consortium name="DOE Joint Genome Institute"/>
            <person name="Ahrendt S."/>
            <person name="Looney B.P."/>
            <person name="Miyauchi S."/>
            <person name="Morin E."/>
            <person name="Drula E."/>
            <person name="Courty P.E."/>
            <person name="Chicoki N."/>
            <person name="Fauchery L."/>
            <person name="Kohler A."/>
            <person name="Kuo A."/>
            <person name="Labutti K."/>
            <person name="Pangilinan J."/>
            <person name="Lipzen A."/>
            <person name="Riley R."/>
            <person name="Andreopoulos W."/>
            <person name="He G."/>
            <person name="Johnson J."/>
            <person name="Barry K.W."/>
            <person name="Grigoriev I.V."/>
            <person name="Nagy L."/>
            <person name="Hibbett D."/>
            <person name="Henrissat B."/>
            <person name="Matheny P.B."/>
            <person name="Labbe J."/>
            <person name="Martin F."/>
        </authorList>
    </citation>
    <scope>NUCLEOTIDE SEQUENCE</scope>
    <source>
        <strain evidence="1">FP105234-sp</strain>
    </source>
</reference>
<organism evidence="1 2">
    <name type="scientific">Auriscalpium vulgare</name>
    <dbReference type="NCBI Taxonomy" id="40419"/>
    <lineage>
        <taxon>Eukaryota</taxon>
        <taxon>Fungi</taxon>
        <taxon>Dikarya</taxon>
        <taxon>Basidiomycota</taxon>
        <taxon>Agaricomycotina</taxon>
        <taxon>Agaricomycetes</taxon>
        <taxon>Russulales</taxon>
        <taxon>Auriscalpiaceae</taxon>
        <taxon>Auriscalpium</taxon>
    </lineage>
</organism>
<gene>
    <name evidence="1" type="ORF">FA95DRAFT_1609752</name>
</gene>
<keyword evidence="2" id="KW-1185">Reference proteome</keyword>
<comment type="caution">
    <text evidence="1">The sequence shown here is derived from an EMBL/GenBank/DDBJ whole genome shotgun (WGS) entry which is preliminary data.</text>
</comment>
<reference evidence="1" key="2">
    <citation type="journal article" date="2022" name="New Phytol.">
        <title>Evolutionary transition to the ectomycorrhizal habit in the genomes of a hyperdiverse lineage of mushroom-forming fungi.</title>
        <authorList>
            <person name="Looney B."/>
            <person name="Miyauchi S."/>
            <person name="Morin E."/>
            <person name="Drula E."/>
            <person name="Courty P.E."/>
            <person name="Kohler A."/>
            <person name="Kuo A."/>
            <person name="LaButti K."/>
            <person name="Pangilinan J."/>
            <person name="Lipzen A."/>
            <person name="Riley R."/>
            <person name="Andreopoulos W."/>
            <person name="He G."/>
            <person name="Johnson J."/>
            <person name="Nolan M."/>
            <person name="Tritt A."/>
            <person name="Barry K.W."/>
            <person name="Grigoriev I.V."/>
            <person name="Nagy L.G."/>
            <person name="Hibbett D."/>
            <person name="Henrissat B."/>
            <person name="Matheny P.B."/>
            <person name="Labbe J."/>
            <person name="Martin F.M."/>
        </authorList>
    </citation>
    <scope>NUCLEOTIDE SEQUENCE</scope>
    <source>
        <strain evidence="1">FP105234-sp</strain>
    </source>
</reference>
<accession>A0ACB8RGD6</accession>
<proteinExistence type="predicted"/>
<evidence type="ECO:0000313" key="2">
    <source>
        <dbReference type="Proteomes" id="UP000814033"/>
    </source>
</evidence>
<sequence length="617" mass="67663">MDVDDDRDEDEGKEDRDVSGAIERSLAEICLAVREASADDALSAADLHSLVEKAAEKENEIVTADYNEADLHDFIPAYCGNNVTDGSVGLLGAGKSTQTMQLFQKVILQIFAANANADAAQKLAVLKAELGGTSITPYDPSSKPSANTTPLARFVSNRPEIPESASPALRAFAEARCEIMLDNLTVPINVQLAGNMLAVQGAGGWKNRDPMLHLYLLDDPEDDGFGTFESVEVGLDDVARHMEMDASRSLVYVSDGSRIKSYRWNVTEGRNALAVHTLNASGFKGPLALRDNGAKLIASGSSGLAVWDVDTLPTHGTKGNKIVGKKRRADYIDSWRDNDDNNIELSTGAPPTQRSSASALSKIKQWAMSPGGGNEMIVTYDEQYFVSRVDLQTEQIVGRYIGHGAHVASIRTSQEDPHAFVTAANDGIVRLYDVRQPVPVLAIEHSTEFINDALFEHIGGQPFIIFGGTQTQQVKVWDARAKLPLYELSTGNNEVNGLAWDAQRQTLYAATECEHVDRMGRHHGYRRAKLPKPPRHSRDDDGDDDMEEDEEDEDDWDGDGENNWPEQAYHSETSFGHLLDSAEHRLYRYAFKTDADIDLRPASGYSAIGDSYAQIMC</sequence>
<dbReference type="EMBL" id="MU276038">
    <property type="protein sequence ID" value="KAI0042972.1"/>
    <property type="molecule type" value="Genomic_DNA"/>
</dbReference>
<protein>
    <submittedName>
        <fullName evidence="1">WD40 repeat-like protein</fullName>
    </submittedName>
</protein>
<name>A0ACB8RGD6_9AGAM</name>